<reference evidence="1" key="2">
    <citation type="submission" date="2024-06" db="EMBL/GenBank/DDBJ databases">
        <authorList>
            <person name="Petrova K.O."/>
            <person name="Toshchakov S.V."/>
            <person name="Boltjanskaja Y.V."/>
            <person name="Kevbrin V."/>
        </authorList>
    </citation>
    <scope>NUCLEOTIDE SEQUENCE</scope>
    <source>
        <strain evidence="1">Z-910T</strain>
    </source>
</reference>
<protein>
    <submittedName>
        <fullName evidence="1">Uncharacterized protein</fullName>
    </submittedName>
</protein>
<evidence type="ECO:0000313" key="1">
    <source>
        <dbReference type="EMBL" id="XBX73828.1"/>
    </source>
</evidence>
<gene>
    <name evidence="1" type="ORF">PRVXT_001832</name>
</gene>
<name>A0AAU7VI72_9FIRM</name>
<proteinExistence type="predicted"/>
<accession>A0AAU7VI72</accession>
<organism evidence="1">
    <name type="scientific">Proteinivorax tanatarense</name>
    <dbReference type="NCBI Taxonomy" id="1260629"/>
    <lineage>
        <taxon>Bacteria</taxon>
        <taxon>Bacillati</taxon>
        <taxon>Bacillota</taxon>
        <taxon>Clostridia</taxon>
        <taxon>Eubacteriales</taxon>
        <taxon>Proteinivoracaceae</taxon>
        <taxon>Proteinivorax</taxon>
    </lineage>
</organism>
<dbReference type="RefSeq" id="WP_350342590.1">
    <property type="nucleotide sequence ID" value="NZ_CP158367.1"/>
</dbReference>
<sequence>MKRKQFRTFLKSKQLTEKGITSRVGWAIDIEQKFNLDLDKVCKSSEKTTNILNDIKKSTLLKKRQKSNYEIGLLSYYEFLKSKQTPF</sequence>
<dbReference type="AlphaFoldDB" id="A0AAU7VI72"/>
<reference evidence="1" key="1">
    <citation type="journal article" date="2013" name="Extremophiles">
        <title>Proteinivorax tanatarense gen. nov., sp. nov., an anaerobic, haloalkaliphilic, proteolytic bacterium isolated from a decaying algal bloom, and proposal of Proteinivoraceae fam. nov.</title>
        <authorList>
            <person name="Kevbrin V."/>
            <person name="Boltyanskaya Y."/>
            <person name="Zhilina T."/>
            <person name="Kolganova T."/>
            <person name="Lavrentjeva E."/>
            <person name="Kuznetsov B."/>
        </authorList>
    </citation>
    <scope>NUCLEOTIDE SEQUENCE</scope>
    <source>
        <strain evidence="1">Z-910T</strain>
    </source>
</reference>
<dbReference type="EMBL" id="CP158367">
    <property type="protein sequence ID" value="XBX73828.1"/>
    <property type="molecule type" value="Genomic_DNA"/>
</dbReference>